<keyword evidence="1" id="KW-0489">Methyltransferase</keyword>
<accession>A0ACB5R8X9</accession>
<dbReference type="EMBL" id="BROD01000001">
    <property type="protein sequence ID" value="GKX65592.1"/>
    <property type="molecule type" value="Genomic_DNA"/>
</dbReference>
<keyword evidence="2" id="KW-1185">Reference proteome</keyword>
<keyword evidence="1" id="KW-0808">Transferase</keyword>
<organism evidence="1 2">
    <name type="scientific">Inconstantimicrobium mannanitabidum</name>
    <dbReference type="NCBI Taxonomy" id="1604901"/>
    <lineage>
        <taxon>Bacteria</taxon>
        <taxon>Bacillati</taxon>
        <taxon>Bacillota</taxon>
        <taxon>Clostridia</taxon>
        <taxon>Eubacteriales</taxon>
        <taxon>Clostridiaceae</taxon>
        <taxon>Inconstantimicrobium</taxon>
    </lineage>
</organism>
<comment type="caution">
    <text evidence="1">The sequence shown here is derived from an EMBL/GenBank/DDBJ whole genome shotgun (WGS) entry which is preliminary data.</text>
</comment>
<evidence type="ECO:0000313" key="2">
    <source>
        <dbReference type="Proteomes" id="UP001058074"/>
    </source>
</evidence>
<dbReference type="Proteomes" id="UP001058074">
    <property type="component" value="Unassembled WGS sequence"/>
</dbReference>
<reference evidence="1" key="1">
    <citation type="journal article" date="2025" name="Int. J. Syst. Evol. Microbiol.">
        <title>Inconstantimicrobium mannanitabidum sp. nov., a novel member of the family Clostridiaceae isolated from anoxic soil under the treatment of reductive soil disinfestation.</title>
        <authorList>
            <person name="Ueki A."/>
            <person name="Tonouchi A."/>
            <person name="Honma S."/>
            <person name="Kaku N."/>
            <person name="Ueki K."/>
        </authorList>
    </citation>
    <scope>NUCLEOTIDE SEQUENCE</scope>
    <source>
        <strain evidence="1">TW13</strain>
    </source>
</reference>
<sequence length="230" mass="26145">MELSKRLNMILSKVDRCECIADVGTDHGYVVVELIKRELCKKAIATDINKGPLEKAKTNIGFEGMLDRVYCRLGGGFFPIKKGEVNAVIVAGMGGNLIRDIILADMSKVKLMDYLVLQPAQNPEVLREFLYNNSFEVLDEDICEDDGKYYECFKVKFNKDVKNVGTYDELDYEISSVLIDKGDSTIKNYISSKIESYEKILGYLKDNSESAKERKHDLEEKVKRLKAMIN</sequence>
<name>A0ACB5R8X9_9CLOT</name>
<protein>
    <submittedName>
        <fullName evidence="1">SAM-dependent methyltransferase</fullName>
    </submittedName>
</protein>
<proteinExistence type="predicted"/>
<evidence type="ECO:0000313" key="1">
    <source>
        <dbReference type="EMBL" id="GKX65592.1"/>
    </source>
</evidence>
<gene>
    <name evidence="1" type="ORF">rsdtw13_08500</name>
</gene>